<dbReference type="OrthoDB" id="7865404at2"/>
<keyword evidence="2" id="KW-1185">Reference proteome</keyword>
<accession>S9S5M6</accession>
<reference evidence="2" key="1">
    <citation type="journal article" date="2013" name="Stand. Genomic Sci.">
        <title>Genome sequence of the Litoreibacter arenae type strain (DSM 19593(T)), a member of the Roseobacter clade isolated from sea sand.</title>
        <authorList>
            <person name="Riedel T."/>
            <person name="Fiebig A."/>
            <person name="Petersen J."/>
            <person name="Gronow S."/>
            <person name="Kyrpides N.C."/>
            <person name="Goker M."/>
            <person name="Klenk H.P."/>
        </authorList>
    </citation>
    <scope>NUCLEOTIDE SEQUENCE [LARGE SCALE GENOMIC DNA]</scope>
    <source>
        <strain evidence="2">DSM 19593</strain>
    </source>
</reference>
<comment type="caution">
    <text evidence="1">The sequence shown here is derived from an EMBL/GenBank/DDBJ whole genome shotgun (WGS) entry which is preliminary data.</text>
</comment>
<gene>
    <name evidence="1" type="ORF">thalar_00054</name>
</gene>
<dbReference type="HOGENOM" id="CLU_2770940_0_0_5"/>
<dbReference type="Proteomes" id="UP000015351">
    <property type="component" value="Unassembled WGS sequence"/>
</dbReference>
<dbReference type="RefSeq" id="WP_021100998.1">
    <property type="nucleotide sequence ID" value="NZ_KE557310.1"/>
</dbReference>
<evidence type="ECO:0000313" key="1">
    <source>
        <dbReference type="EMBL" id="EPX81499.1"/>
    </source>
</evidence>
<sequence>MAKNNRWMTWALEDSENTEITMPWARGQRPDWKSRLAEGTPGLAVVLKDAIAERPAAARFAGLPRHAAS</sequence>
<organism evidence="1 2">
    <name type="scientific">Litoreibacter arenae DSM 19593</name>
    <dbReference type="NCBI Taxonomy" id="1123360"/>
    <lineage>
        <taxon>Bacteria</taxon>
        <taxon>Pseudomonadati</taxon>
        <taxon>Pseudomonadota</taxon>
        <taxon>Alphaproteobacteria</taxon>
        <taxon>Rhodobacterales</taxon>
        <taxon>Roseobacteraceae</taxon>
        <taxon>Litoreibacter</taxon>
    </lineage>
</organism>
<name>S9S5M6_9RHOB</name>
<dbReference type="AlphaFoldDB" id="S9S5M6"/>
<protein>
    <submittedName>
        <fullName evidence="1">Uncharacterized protein</fullName>
    </submittedName>
</protein>
<dbReference type="EMBL" id="AONI01000005">
    <property type="protein sequence ID" value="EPX81499.1"/>
    <property type="molecule type" value="Genomic_DNA"/>
</dbReference>
<proteinExistence type="predicted"/>
<evidence type="ECO:0000313" key="2">
    <source>
        <dbReference type="Proteomes" id="UP000015351"/>
    </source>
</evidence>